<protein>
    <submittedName>
        <fullName evidence="1">Uncharacterized protein</fullName>
    </submittedName>
</protein>
<dbReference type="RefSeq" id="WP_069510945.1">
    <property type="nucleotide sequence ID" value="NZ_CP194323.1"/>
</dbReference>
<name>A0A2S5D352_LYSSH</name>
<accession>A0A2S5D352</accession>
<evidence type="ECO:0000313" key="2">
    <source>
        <dbReference type="Proteomes" id="UP000237319"/>
    </source>
</evidence>
<evidence type="ECO:0000313" key="1">
    <source>
        <dbReference type="EMBL" id="POZ57471.1"/>
    </source>
</evidence>
<organism evidence="1 2">
    <name type="scientific">Lysinibacillus sphaericus</name>
    <name type="common">Bacillus sphaericus</name>
    <dbReference type="NCBI Taxonomy" id="1421"/>
    <lineage>
        <taxon>Bacteria</taxon>
        <taxon>Bacillati</taxon>
        <taxon>Bacillota</taxon>
        <taxon>Bacilli</taxon>
        <taxon>Bacillales</taxon>
        <taxon>Bacillaceae</taxon>
        <taxon>Lysinibacillus</taxon>
    </lineage>
</organism>
<reference evidence="1 2" key="1">
    <citation type="submission" date="2017-11" db="EMBL/GenBank/DDBJ databases">
        <title>Genome sequence of Lysinibacillus sphaericus, a lignin-degrading bacteria isolated from municipal solid waste soil.</title>
        <authorList>
            <person name="Persinoti G.F."/>
            <person name="Paixao D.A."/>
            <person name="Bugg T.D."/>
            <person name="Squina F.M."/>
        </authorList>
    </citation>
    <scope>NUCLEOTIDE SEQUENCE [LARGE SCALE GENOMIC DNA]</scope>
    <source>
        <strain evidence="1 2">A1</strain>
    </source>
</reference>
<sequence>MCIFCGDFISNVHWTDFKNDASSEIIVGDLQRVRQQSRIERVHFINKILVFYQLKLTDWNGSKFILNDLKGNSSIVHDLGTLWVEVEKLLGFAIDPLSANLMDKIELSEDT</sequence>
<dbReference type="EMBL" id="PGLV01000001">
    <property type="protein sequence ID" value="POZ57471.1"/>
    <property type="molecule type" value="Genomic_DNA"/>
</dbReference>
<dbReference type="AlphaFoldDB" id="A0A2S5D352"/>
<dbReference type="Proteomes" id="UP000237319">
    <property type="component" value="Unassembled WGS sequence"/>
</dbReference>
<comment type="caution">
    <text evidence="1">The sequence shown here is derived from an EMBL/GenBank/DDBJ whole genome shotgun (WGS) entry which is preliminary data.</text>
</comment>
<proteinExistence type="predicted"/>
<keyword evidence="2" id="KW-1185">Reference proteome</keyword>
<gene>
    <name evidence="1" type="ORF">LYSIN_02255</name>
</gene>